<dbReference type="RefSeq" id="WP_250195074.1">
    <property type="nucleotide sequence ID" value="NZ_CP097635.1"/>
</dbReference>
<feature type="chain" id="PRO_5046525467" evidence="1">
    <location>
        <begin position="28"/>
        <end position="301"/>
    </location>
</feature>
<keyword evidence="4" id="KW-1185">Reference proteome</keyword>
<accession>A0ABY4S0G0</accession>
<proteinExistence type="predicted"/>
<reference evidence="3" key="1">
    <citation type="submission" date="2022-05" db="EMBL/GenBank/DDBJ databases">
        <title>An RpoN-dependent PEP-CTERM gene is involved in floc formation of an Aquincola tertiaricarbonis strain.</title>
        <authorList>
            <person name="Qiu D."/>
            <person name="Xia M."/>
        </authorList>
    </citation>
    <scope>NUCLEOTIDE SEQUENCE</scope>
    <source>
        <strain evidence="3">RN12</strain>
    </source>
</reference>
<evidence type="ECO:0000256" key="1">
    <source>
        <dbReference type="SAM" id="SignalP"/>
    </source>
</evidence>
<gene>
    <name evidence="3" type="ORF">MW290_13005</name>
</gene>
<feature type="signal peptide" evidence="1">
    <location>
        <begin position="1"/>
        <end position="27"/>
    </location>
</feature>
<keyword evidence="1" id="KW-0732">Signal</keyword>
<dbReference type="EMBL" id="CP097635">
    <property type="protein sequence ID" value="URI06811.1"/>
    <property type="molecule type" value="Genomic_DNA"/>
</dbReference>
<organism evidence="3 4">
    <name type="scientific">Aquincola tertiaricarbonis</name>
    <dbReference type="NCBI Taxonomy" id="391953"/>
    <lineage>
        <taxon>Bacteria</taxon>
        <taxon>Pseudomonadati</taxon>
        <taxon>Pseudomonadota</taxon>
        <taxon>Betaproteobacteria</taxon>
        <taxon>Burkholderiales</taxon>
        <taxon>Sphaerotilaceae</taxon>
        <taxon>Aquincola</taxon>
    </lineage>
</organism>
<dbReference type="Proteomes" id="UP001056201">
    <property type="component" value="Chromosome 1"/>
</dbReference>
<protein>
    <submittedName>
        <fullName evidence="3">SHOCT domain-containing protein</fullName>
    </submittedName>
</protein>
<dbReference type="Pfam" id="PF09851">
    <property type="entry name" value="SHOCT"/>
    <property type="match status" value="1"/>
</dbReference>
<evidence type="ECO:0000313" key="3">
    <source>
        <dbReference type="EMBL" id="URI06811.1"/>
    </source>
</evidence>
<evidence type="ECO:0000313" key="4">
    <source>
        <dbReference type="Proteomes" id="UP001056201"/>
    </source>
</evidence>
<sequence length="301" mass="31773">MTTLHPRGLAALALAAAALAATAPAQAGVLDTLFGKSATASDTAAPGSNPGRRQWLLSEFTELQLQPRESGAPANEHPQAVPAAQIRNWMQGVAFMRGNQREPLFGADELASLPQVIADALAVATPQDDLVLLSTSRREGGLLGTPYGLTARLFVQGGALQLIVNDARLDFYNEYRGARILPTFRFGSRGAASNVRLSSPDATSTRGDWLAFALAPRAAAPVATPAVAPAAPAATAPAAPARAAAPAAPVATPMAPAGNARDQRFYDEQEQRLRALKRLRDQNLITEEEYQAKRKEILQAL</sequence>
<evidence type="ECO:0000259" key="2">
    <source>
        <dbReference type="Pfam" id="PF09851"/>
    </source>
</evidence>
<name>A0ABY4S0G0_AQUTE</name>
<feature type="domain" description="SHOCT" evidence="2">
    <location>
        <begin position="272"/>
        <end position="298"/>
    </location>
</feature>
<dbReference type="InterPro" id="IPR018649">
    <property type="entry name" value="SHOCT"/>
</dbReference>